<keyword evidence="2" id="KW-1185">Reference proteome</keyword>
<gene>
    <name evidence="1" type="ORF">K441DRAFT_312299</name>
</gene>
<dbReference type="EMBL" id="KV748243">
    <property type="protein sequence ID" value="OCK88386.1"/>
    <property type="molecule type" value="Genomic_DNA"/>
</dbReference>
<dbReference type="Proteomes" id="UP000250078">
    <property type="component" value="Unassembled WGS sequence"/>
</dbReference>
<organism evidence="1 2">
    <name type="scientific">Cenococcum geophilum 1.58</name>
    <dbReference type="NCBI Taxonomy" id="794803"/>
    <lineage>
        <taxon>Eukaryota</taxon>
        <taxon>Fungi</taxon>
        <taxon>Dikarya</taxon>
        <taxon>Ascomycota</taxon>
        <taxon>Pezizomycotina</taxon>
        <taxon>Dothideomycetes</taxon>
        <taxon>Pleosporomycetidae</taxon>
        <taxon>Gloniales</taxon>
        <taxon>Gloniaceae</taxon>
        <taxon>Cenococcum</taxon>
    </lineage>
</organism>
<evidence type="ECO:0000313" key="2">
    <source>
        <dbReference type="Proteomes" id="UP000250078"/>
    </source>
</evidence>
<proteinExistence type="predicted"/>
<accession>A0ACC8EQ64</accession>
<reference evidence="1 2" key="1">
    <citation type="journal article" date="2016" name="Nat. Commun.">
        <title>Ectomycorrhizal ecology is imprinted in the genome of the dominant symbiotic fungus Cenococcum geophilum.</title>
        <authorList>
            <consortium name="DOE Joint Genome Institute"/>
            <person name="Peter M."/>
            <person name="Kohler A."/>
            <person name="Ohm R.A."/>
            <person name="Kuo A."/>
            <person name="Krutzmann J."/>
            <person name="Morin E."/>
            <person name="Arend M."/>
            <person name="Barry K.W."/>
            <person name="Binder M."/>
            <person name="Choi C."/>
            <person name="Clum A."/>
            <person name="Copeland A."/>
            <person name="Grisel N."/>
            <person name="Haridas S."/>
            <person name="Kipfer T."/>
            <person name="LaButti K."/>
            <person name="Lindquist E."/>
            <person name="Lipzen A."/>
            <person name="Maire R."/>
            <person name="Meier B."/>
            <person name="Mihaltcheva S."/>
            <person name="Molinier V."/>
            <person name="Murat C."/>
            <person name="Poggeler S."/>
            <person name="Quandt C.A."/>
            <person name="Sperisen C."/>
            <person name="Tritt A."/>
            <person name="Tisserant E."/>
            <person name="Crous P.W."/>
            <person name="Henrissat B."/>
            <person name="Nehls U."/>
            <person name="Egli S."/>
            <person name="Spatafora J.W."/>
            <person name="Grigoriev I.V."/>
            <person name="Martin F.M."/>
        </authorList>
    </citation>
    <scope>NUCLEOTIDE SEQUENCE [LARGE SCALE GENOMIC DNA]</scope>
    <source>
        <strain evidence="1 2">1.58</strain>
    </source>
</reference>
<sequence>MKKFTFREYRRPPNEDAGEAEDASKPQQNAYLKRREQVRKAQRTHRERKEAYIKSLESEVLQLRTNEAKILQETKTLYTEIEKLKNIILQHGIELPSLNDNSAPQPLVESTSSANSVISIRTNSYQMQQLHVQNTSSDSDQQAEDFILSDSSGGDPPGRRRFGFFRKRESNTPGAGNIVSTSTTSNTDASGLSSSARNPVNISELNVTDVGTEFVLTLESPCLSHTQGDPKEPSAPSGHAFTASAQLLFQAPSAPTSHLHTHATWETPNLGLERLLELSSNLNLGDEVTPVQAWNYIRQHPSFAGMEVGRLRKLTSRLMKEVKCYGFGAVIEQDIFENLVSEALIVEQAF</sequence>
<protein>
    <submittedName>
        <fullName evidence="1">Uncharacterized protein</fullName>
    </submittedName>
</protein>
<name>A0ACC8EQ64_9PEZI</name>
<evidence type="ECO:0000313" key="1">
    <source>
        <dbReference type="EMBL" id="OCK88386.1"/>
    </source>
</evidence>